<evidence type="ECO:0000313" key="14">
    <source>
        <dbReference type="EMBL" id="VAW66255.1"/>
    </source>
</evidence>
<evidence type="ECO:0000256" key="5">
    <source>
        <dbReference type="ARBA" id="ARBA00022692"/>
    </source>
</evidence>
<dbReference type="PANTHER" id="PTHR43221:SF1">
    <property type="entry name" value="PROTEASE HTPX"/>
    <property type="match status" value="1"/>
</dbReference>
<sequence length="305" mass="33180">MIMESLNAFATKFLGAQYVVLMSDVVDAMTKHEDGVRFYIGHELGHLRMKHIDGHLLRWPVLWLPLLGAAYSRARESTCDRHGLACSGSAEGAARALAALSAGSERWKQLDIKAYLDQTIHSSGFWMSFHELTAAYPWLTKRAARVMDAGAVMPRRNVFSYLFAFFVPYAGRLGAGFGVLIMVYIIAILAAIAVPAYNQYTVKAAVGSAVISSQSARDTLAGYYESNGKVPETLSAVGVDSQLFDGSQMSLDSNQMVLTVETKKGTLIFTPTVDEQGKILWSCSNGEGIKPGQLSESCINMGAYP</sequence>
<proteinExistence type="predicted"/>
<dbReference type="SUPFAM" id="SSF54523">
    <property type="entry name" value="Pili subunits"/>
    <property type="match status" value="1"/>
</dbReference>
<dbReference type="Pfam" id="PF01435">
    <property type="entry name" value="Peptidase_M48"/>
    <property type="match status" value="1"/>
</dbReference>
<dbReference type="Gene3D" id="3.30.2010.10">
    <property type="entry name" value="Metalloproteases ('zincins'), catalytic domain"/>
    <property type="match status" value="1"/>
</dbReference>
<evidence type="ECO:0000256" key="7">
    <source>
        <dbReference type="ARBA" id="ARBA00022801"/>
    </source>
</evidence>
<accession>A0A3B0XD81</accession>
<dbReference type="CDD" id="cd07325">
    <property type="entry name" value="M48_Ste24p_like"/>
    <property type="match status" value="1"/>
</dbReference>
<dbReference type="InterPro" id="IPR050083">
    <property type="entry name" value="HtpX_protease"/>
</dbReference>
<gene>
    <name evidence="14" type="ORF">MNBD_GAMMA09-3472</name>
</gene>
<reference evidence="14" key="1">
    <citation type="submission" date="2018-06" db="EMBL/GenBank/DDBJ databases">
        <authorList>
            <person name="Zhirakovskaya E."/>
        </authorList>
    </citation>
    <scope>NUCLEOTIDE SEQUENCE</scope>
</reference>
<evidence type="ECO:0000256" key="12">
    <source>
        <dbReference type="SAM" id="Phobius"/>
    </source>
</evidence>
<keyword evidence="4 14" id="KW-0645">Protease</keyword>
<keyword evidence="3" id="KW-1003">Cell membrane</keyword>
<organism evidence="14">
    <name type="scientific">hydrothermal vent metagenome</name>
    <dbReference type="NCBI Taxonomy" id="652676"/>
    <lineage>
        <taxon>unclassified sequences</taxon>
        <taxon>metagenomes</taxon>
        <taxon>ecological metagenomes</taxon>
    </lineage>
</organism>
<keyword evidence="11 12" id="KW-0472">Membrane</keyword>
<keyword evidence="9 12" id="KW-1133">Transmembrane helix</keyword>
<feature type="transmembrane region" description="Helical" evidence="12">
    <location>
        <begin position="161"/>
        <end position="194"/>
    </location>
</feature>
<evidence type="ECO:0000256" key="2">
    <source>
        <dbReference type="ARBA" id="ARBA00004651"/>
    </source>
</evidence>
<evidence type="ECO:0000256" key="8">
    <source>
        <dbReference type="ARBA" id="ARBA00022833"/>
    </source>
</evidence>
<comment type="subcellular location">
    <subcellularLocation>
        <location evidence="2">Cell membrane</location>
        <topology evidence="2">Multi-pass membrane protein</topology>
    </subcellularLocation>
</comment>
<evidence type="ECO:0000256" key="3">
    <source>
        <dbReference type="ARBA" id="ARBA00022475"/>
    </source>
</evidence>
<keyword evidence="7" id="KW-0378">Hydrolase</keyword>
<keyword evidence="5 12" id="KW-0812">Transmembrane</keyword>
<evidence type="ECO:0000256" key="10">
    <source>
        <dbReference type="ARBA" id="ARBA00023049"/>
    </source>
</evidence>
<dbReference type="InterPro" id="IPR045584">
    <property type="entry name" value="Pilin-like"/>
</dbReference>
<keyword evidence="6" id="KW-0479">Metal-binding</keyword>
<keyword evidence="8" id="KW-0862">Zinc</keyword>
<name>A0A3B0XD81_9ZZZZ</name>
<dbReference type="EMBL" id="UOFI01000074">
    <property type="protein sequence ID" value="VAW66255.1"/>
    <property type="molecule type" value="Genomic_DNA"/>
</dbReference>
<evidence type="ECO:0000256" key="1">
    <source>
        <dbReference type="ARBA" id="ARBA00001947"/>
    </source>
</evidence>
<protein>
    <submittedName>
        <fullName evidence="14">Zn-dependent protease</fullName>
    </submittedName>
</protein>
<evidence type="ECO:0000256" key="9">
    <source>
        <dbReference type="ARBA" id="ARBA00022989"/>
    </source>
</evidence>
<dbReference type="Gene3D" id="3.30.700.10">
    <property type="entry name" value="Glycoprotein, Type 4 Pilin"/>
    <property type="match status" value="1"/>
</dbReference>
<dbReference type="PANTHER" id="PTHR43221">
    <property type="entry name" value="PROTEASE HTPX"/>
    <property type="match status" value="1"/>
</dbReference>
<evidence type="ECO:0000256" key="4">
    <source>
        <dbReference type="ARBA" id="ARBA00022670"/>
    </source>
</evidence>
<dbReference type="AlphaFoldDB" id="A0A3B0XD81"/>
<comment type="cofactor">
    <cofactor evidence="1">
        <name>Zn(2+)</name>
        <dbReference type="ChEBI" id="CHEBI:29105"/>
    </cofactor>
</comment>
<keyword evidence="10" id="KW-0482">Metalloprotease</keyword>
<dbReference type="InterPro" id="IPR001915">
    <property type="entry name" value="Peptidase_M48"/>
</dbReference>
<dbReference type="GO" id="GO:0004222">
    <property type="term" value="F:metalloendopeptidase activity"/>
    <property type="evidence" value="ECO:0007669"/>
    <property type="project" value="InterPro"/>
</dbReference>
<dbReference type="GO" id="GO:0005886">
    <property type="term" value="C:plasma membrane"/>
    <property type="evidence" value="ECO:0007669"/>
    <property type="project" value="UniProtKB-SubCell"/>
</dbReference>
<evidence type="ECO:0000259" key="13">
    <source>
        <dbReference type="Pfam" id="PF01435"/>
    </source>
</evidence>
<dbReference type="GO" id="GO:0006508">
    <property type="term" value="P:proteolysis"/>
    <property type="evidence" value="ECO:0007669"/>
    <property type="project" value="UniProtKB-KW"/>
</dbReference>
<evidence type="ECO:0000256" key="11">
    <source>
        <dbReference type="ARBA" id="ARBA00023136"/>
    </source>
</evidence>
<dbReference type="GO" id="GO:0046872">
    <property type="term" value="F:metal ion binding"/>
    <property type="evidence" value="ECO:0007669"/>
    <property type="project" value="UniProtKB-KW"/>
</dbReference>
<feature type="domain" description="Peptidase M48" evidence="13">
    <location>
        <begin position="5"/>
        <end position="52"/>
    </location>
</feature>
<evidence type="ECO:0000256" key="6">
    <source>
        <dbReference type="ARBA" id="ARBA00022723"/>
    </source>
</evidence>